<feature type="compositionally biased region" description="Low complexity" evidence="1">
    <location>
        <begin position="1"/>
        <end position="21"/>
    </location>
</feature>
<accession>A0A0C3QD30</accession>
<reference evidence="2 3" key="1">
    <citation type="submission" date="2014-04" db="EMBL/GenBank/DDBJ databases">
        <authorList>
            <consortium name="DOE Joint Genome Institute"/>
            <person name="Kuo A."/>
            <person name="Girlanda M."/>
            <person name="Perotto S."/>
            <person name="Kohler A."/>
            <person name="Nagy L.G."/>
            <person name="Floudas D."/>
            <person name="Copeland A."/>
            <person name="Barry K.W."/>
            <person name="Cichocki N."/>
            <person name="Veneault-Fourrey C."/>
            <person name="LaButti K."/>
            <person name="Lindquist E.A."/>
            <person name="Lipzen A."/>
            <person name="Lundell T."/>
            <person name="Morin E."/>
            <person name="Murat C."/>
            <person name="Sun H."/>
            <person name="Tunlid A."/>
            <person name="Henrissat B."/>
            <person name="Grigoriev I.V."/>
            <person name="Hibbett D.S."/>
            <person name="Martin F."/>
            <person name="Nordberg H.P."/>
            <person name="Cantor M.N."/>
            <person name="Hua S.X."/>
        </authorList>
    </citation>
    <scope>NUCLEOTIDE SEQUENCE [LARGE SCALE GENOMIC DNA]</scope>
    <source>
        <strain evidence="2 3">MUT 4182</strain>
    </source>
</reference>
<dbReference type="OrthoDB" id="3291805at2759"/>
<dbReference type="EMBL" id="KN822990">
    <property type="protein sequence ID" value="KIO28775.1"/>
    <property type="molecule type" value="Genomic_DNA"/>
</dbReference>
<dbReference type="Proteomes" id="UP000054248">
    <property type="component" value="Unassembled WGS sequence"/>
</dbReference>
<evidence type="ECO:0008006" key="4">
    <source>
        <dbReference type="Google" id="ProtNLM"/>
    </source>
</evidence>
<protein>
    <recommendedName>
        <fullName evidence="4">DRBM domain-containing protein</fullName>
    </recommendedName>
</protein>
<evidence type="ECO:0000256" key="1">
    <source>
        <dbReference type="SAM" id="MobiDB-lite"/>
    </source>
</evidence>
<reference evidence="3" key="2">
    <citation type="submission" date="2015-01" db="EMBL/GenBank/DDBJ databases">
        <title>Evolutionary Origins and Diversification of the Mycorrhizal Mutualists.</title>
        <authorList>
            <consortium name="DOE Joint Genome Institute"/>
            <consortium name="Mycorrhizal Genomics Consortium"/>
            <person name="Kohler A."/>
            <person name="Kuo A."/>
            <person name="Nagy L.G."/>
            <person name="Floudas D."/>
            <person name="Copeland A."/>
            <person name="Barry K.W."/>
            <person name="Cichocki N."/>
            <person name="Veneault-Fourrey C."/>
            <person name="LaButti K."/>
            <person name="Lindquist E.A."/>
            <person name="Lipzen A."/>
            <person name="Lundell T."/>
            <person name="Morin E."/>
            <person name="Murat C."/>
            <person name="Riley R."/>
            <person name="Ohm R."/>
            <person name="Sun H."/>
            <person name="Tunlid A."/>
            <person name="Henrissat B."/>
            <person name="Grigoriev I.V."/>
            <person name="Hibbett D.S."/>
            <person name="Martin F."/>
        </authorList>
    </citation>
    <scope>NUCLEOTIDE SEQUENCE [LARGE SCALE GENOMIC DNA]</scope>
    <source>
        <strain evidence="3">MUT 4182</strain>
    </source>
</reference>
<dbReference type="AlphaFoldDB" id="A0A0C3QD30"/>
<evidence type="ECO:0000313" key="2">
    <source>
        <dbReference type="EMBL" id="KIO28775.1"/>
    </source>
</evidence>
<proteinExistence type="predicted"/>
<dbReference type="HOGENOM" id="CLU_2063204_0_0_1"/>
<feature type="region of interest" description="Disordered" evidence="1">
    <location>
        <begin position="1"/>
        <end position="25"/>
    </location>
</feature>
<evidence type="ECO:0000313" key="3">
    <source>
        <dbReference type="Proteomes" id="UP000054248"/>
    </source>
</evidence>
<name>A0A0C3QD30_9AGAM</name>
<keyword evidence="3" id="KW-1185">Reference proteome</keyword>
<gene>
    <name evidence="2" type="ORF">M407DRAFT_22033</name>
</gene>
<sequence length="119" mass="13168">MSTQLGSQGPPSSSQPSTSTGAPENLWKKFHNYCRAQKIPMQKVEVNTGDDTNPEWLVTIRILDRSWTNSRPERAKMLAKEDVTRLVLNDWATQPQLFNAPFPPFGGSIVGTHTGSSPT</sequence>
<organism evidence="2 3">
    <name type="scientific">Tulasnella calospora MUT 4182</name>
    <dbReference type="NCBI Taxonomy" id="1051891"/>
    <lineage>
        <taxon>Eukaryota</taxon>
        <taxon>Fungi</taxon>
        <taxon>Dikarya</taxon>
        <taxon>Basidiomycota</taxon>
        <taxon>Agaricomycotina</taxon>
        <taxon>Agaricomycetes</taxon>
        <taxon>Cantharellales</taxon>
        <taxon>Tulasnellaceae</taxon>
        <taxon>Tulasnella</taxon>
    </lineage>
</organism>